<keyword evidence="2" id="KW-1185">Reference proteome</keyword>
<reference evidence="1 2" key="1">
    <citation type="journal article" date="2012" name="Stand. Genomic Sci.">
        <title>Complete genome sequencing and analysis of Saprospira grandis str. Lewin, a predatory marine bacterium.</title>
        <authorList>
            <person name="Saw J.H."/>
            <person name="Yuryev A."/>
            <person name="Kanbe M."/>
            <person name="Hou S."/>
            <person name="Young A.G."/>
            <person name="Aizawa S."/>
            <person name="Alam M."/>
        </authorList>
    </citation>
    <scope>NUCLEOTIDE SEQUENCE [LARGE SCALE GENOMIC DNA]</scope>
    <source>
        <strain evidence="1 2">Lewin</strain>
    </source>
</reference>
<proteinExistence type="predicted"/>
<dbReference type="Proteomes" id="UP000007519">
    <property type="component" value="Chromosome"/>
</dbReference>
<dbReference type="STRING" id="984262.SGRA_4157"/>
<dbReference type="EMBL" id="CP002831">
    <property type="protein sequence ID" value="AFC26872.1"/>
    <property type="molecule type" value="Genomic_DNA"/>
</dbReference>
<evidence type="ECO:0000313" key="1">
    <source>
        <dbReference type="EMBL" id="AFC26872.1"/>
    </source>
</evidence>
<sequence length="34" mass="3883">MLIYCKNTSLKFQNAFGKTKKTLYICAALKGKQQ</sequence>
<gene>
    <name evidence="1" type="ordered locus">SGRA_4157</name>
</gene>
<evidence type="ECO:0000313" key="2">
    <source>
        <dbReference type="Proteomes" id="UP000007519"/>
    </source>
</evidence>
<protein>
    <submittedName>
        <fullName evidence="1">Uncharacterized protein</fullName>
    </submittedName>
</protein>
<dbReference type="AlphaFoldDB" id="H6L8R6"/>
<dbReference type="HOGENOM" id="CLU_3375921_0_0_10"/>
<name>H6L8R6_SAPGL</name>
<organism evidence="1 2">
    <name type="scientific">Saprospira grandis (strain Lewin)</name>
    <dbReference type="NCBI Taxonomy" id="984262"/>
    <lineage>
        <taxon>Bacteria</taxon>
        <taxon>Pseudomonadati</taxon>
        <taxon>Bacteroidota</taxon>
        <taxon>Saprospiria</taxon>
        <taxon>Saprospirales</taxon>
        <taxon>Saprospiraceae</taxon>
        <taxon>Saprospira</taxon>
    </lineage>
</organism>
<dbReference type="KEGG" id="sgn:SGRA_4157"/>
<accession>H6L8R6</accession>